<dbReference type="GO" id="GO:0031418">
    <property type="term" value="F:L-ascorbic acid binding"/>
    <property type="evidence" value="ECO:0007669"/>
    <property type="project" value="InterPro"/>
</dbReference>
<proteinExistence type="predicted"/>
<keyword evidence="7" id="KW-0223">Dioxygenase</keyword>
<comment type="cofactor">
    <cofactor evidence="2">
        <name>L-ascorbate</name>
        <dbReference type="ChEBI" id="CHEBI:38290"/>
    </cofactor>
</comment>
<keyword evidence="8" id="KW-0560">Oxidoreductase</keyword>
<dbReference type="Gene3D" id="2.60.120.620">
    <property type="entry name" value="q2cbj1_9rhob like domain"/>
    <property type="match status" value="1"/>
</dbReference>
<evidence type="ECO:0000256" key="7">
    <source>
        <dbReference type="ARBA" id="ARBA00022964"/>
    </source>
</evidence>
<dbReference type="InterPro" id="IPR005123">
    <property type="entry name" value="Oxoglu/Fe-dep_dioxygenase_dom"/>
</dbReference>
<dbReference type="InterPro" id="IPR044861">
    <property type="entry name" value="IPNS-like_FE2OG_OXY"/>
</dbReference>
<dbReference type="GO" id="GO:0005791">
    <property type="term" value="C:rough endoplasmic reticulum"/>
    <property type="evidence" value="ECO:0007669"/>
    <property type="project" value="UniProtKB-SubCell"/>
</dbReference>
<evidence type="ECO:0000259" key="11">
    <source>
        <dbReference type="PROSITE" id="PS51471"/>
    </source>
</evidence>
<comment type="cofactor">
    <cofactor evidence="1">
        <name>Fe(2+)</name>
        <dbReference type="ChEBI" id="CHEBI:29033"/>
    </cofactor>
</comment>
<dbReference type="GO" id="GO:0005506">
    <property type="term" value="F:iron ion binding"/>
    <property type="evidence" value="ECO:0007669"/>
    <property type="project" value="InterPro"/>
</dbReference>
<dbReference type="GO" id="GO:0005789">
    <property type="term" value="C:endoplasmic reticulum membrane"/>
    <property type="evidence" value="ECO:0007669"/>
    <property type="project" value="UniProtKB-SubCell"/>
</dbReference>
<feature type="non-terminal residue" evidence="12">
    <location>
        <position position="1"/>
    </location>
</feature>
<keyword evidence="5" id="KW-0479">Metal-binding</keyword>
<organism evidence="12 13">
    <name type="scientific">Ancylostoma ceylanicum</name>
    <dbReference type="NCBI Taxonomy" id="53326"/>
    <lineage>
        <taxon>Eukaryota</taxon>
        <taxon>Metazoa</taxon>
        <taxon>Ecdysozoa</taxon>
        <taxon>Nematoda</taxon>
        <taxon>Chromadorea</taxon>
        <taxon>Rhabditida</taxon>
        <taxon>Rhabditina</taxon>
        <taxon>Rhabditomorpha</taxon>
        <taxon>Strongyloidea</taxon>
        <taxon>Ancylostomatidae</taxon>
        <taxon>Ancylostomatinae</taxon>
        <taxon>Ancylostoma</taxon>
    </lineage>
</organism>
<comment type="subcellular location">
    <subcellularLocation>
        <location evidence="3">Endoplasmic reticulum membrane</location>
        <topology evidence="3">Peripheral membrane protein</topology>
        <orientation evidence="3">Lumenal side</orientation>
    </subcellularLocation>
    <subcellularLocation>
        <location evidence="4">Rough endoplasmic reticulum</location>
    </subcellularLocation>
</comment>
<dbReference type="SMART" id="SM00702">
    <property type="entry name" value="P4Hc"/>
    <property type="match status" value="1"/>
</dbReference>
<dbReference type="PANTHER" id="PTHR10730">
    <property type="entry name" value="PROCOLLAGEN-LYSINE,2-OXOGLUTARATE 5-DIOXYGENASE/GLYCOSYLTRANSFERASE 25 FAMILY MEMBER"/>
    <property type="match status" value="1"/>
</dbReference>
<evidence type="ECO:0000256" key="1">
    <source>
        <dbReference type="ARBA" id="ARBA00001954"/>
    </source>
</evidence>
<dbReference type="Proteomes" id="UP000054495">
    <property type="component" value="Unassembled WGS sequence"/>
</dbReference>
<keyword evidence="9" id="KW-0408">Iron</keyword>
<evidence type="ECO:0000313" key="13">
    <source>
        <dbReference type="Proteomes" id="UP000054495"/>
    </source>
</evidence>
<dbReference type="AlphaFoldDB" id="A0A0D6L948"/>
<dbReference type="PROSITE" id="PS51471">
    <property type="entry name" value="FE2OG_OXY"/>
    <property type="match status" value="1"/>
</dbReference>
<accession>A0A0D6L948</accession>
<evidence type="ECO:0000256" key="9">
    <source>
        <dbReference type="ARBA" id="ARBA00023004"/>
    </source>
</evidence>
<name>A0A0D6L948_9BILA</name>
<dbReference type="EMBL" id="KE126399">
    <property type="protein sequence ID" value="EPB66191.1"/>
    <property type="molecule type" value="Genomic_DNA"/>
</dbReference>
<evidence type="ECO:0000313" key="12">
    <source>
        <dbReference type="EMBL" id="EPB66191.1"/>
    </source>
</evidence>
<keyword evidence="10" id="KW-0472">Membrane</keyword>
<dbReference type="InterPro" id="IPR006620">
    <property type="entry name" value="Pro_4_hyd_alph"/>
</dbReference>
<dbReference type="GO" id="GO:0008475">
    <property type="term" value="F:procollagen-lysine 5-dioxygenase activity"/>
    <property type="evidence" value="ECO:0007669"/>
    <property type="project" value="InterPro"/>
</dbReference>
<reference evidence="12 13" key="1">
    <citation type="submission" date="2013-05" db="EMBL/GenBank/DDBJ databases">
        <title>Draft genome of the parasitic nematode Anyclostoma ceylanicum.</title>
        <authorList>
            <person name="Mitreva M."/>
        </authorList>
    </citation>
    <scope>NUCLEOTIDE SEQUENCE [LARGE SCALE GENOMIC DNA]</scope>
</reference>
<evidence type="ECO:0000256" key="8">
    <source>
        <dbReference type="ARBA" id="ARBA00023002"/>
    </source>
</evidence>
<evidence type="ECO:0000256" key="2">
    <source>
        <dbReference type="ARBA" id="ARBA00001961"/>
    </source>
</evidence>
<dbReference type="Pfam" id="PF03171">
    <property type="entry name" value="2OG-FeII_Oxy"/>
    <property type="match status" value="1"/>
</dbReference>
<dbReference type="PROSITE" id="PS01325">
    <property type="entry name" value="LYS_HYDROXYLASE"/>
    <property type="match status" value="1"/>
</dbReference>
<keyword evidence="6" id="KW-0732">Signal</keyword>
<evidence type="ECO:0000256" key="3">
    <source>
        <dbReference type="ARBA" id="ARBA00004367"/>
    </source>
</evidence>
<protein>
    <submittedName>
        <fullName evidence="12">Oxidoreductase, 2OG-Fe(II) oxygenase family protein</fullName>
    </submittedName>
</protein>
<dbReference type="InterPro" id="IPR001006">
    <property type="entry name" value="Procol_lys_dOase"/>
</dbReference>
<gene>
    <name evidence="12" type="ORF">ANCCEY_14720</name>
</gene>
<evidence type="ECO:0000256" key="5">
    <source>
        <dbReference type="ARBA" id="ARBA00022723"/>
    </source>
</evidence>
<evidence type="ECO:0000256" key="4">
    <source>
        <dbReference type="ARBA" id="ARBA00004427"/>
    </source>
</evidence>
<dbReference type="InterPro" id="IPR050757">
    <property type="entry name" value="Collagen_mod_GT25"/>
</dbReference>
<sequence length="123" mass="14356">IDFERQWLFFLDEYVRPLQEKVFTGYYHRPVEANMMFVVRYRPDEQPSLRPHHDASTFSVDIALNKRGVDYEGGGVRYTRYNCTAAADQVGYAMMFPGRLTHMHEGLPTTKGTRYILVSFVNP</sequence>
<feature type="domain" description="Fe2OG dioxygenase" evidence="11">
    <location>
        <begin position="32"/>
        <end position="123"/>
    </location>
</feature>
<evidence type="ECO:0000256" key="6">
    <source>
        <dbReference type="ARBA" id="ARBA00022729"/>
    </source>
</evidence>
<keyword evidence="13" id="KW-1185">Reference proteome</keyword>
<evidence type="ECO:0000256" key="10">
    <source>
        <dbReference type="ARBA" id="ARBA00023136"/>
    </source>
</evidence>
<dbReference type="PANTHER" id="PTHR10730:SF45">
    <property type="entry name" value="PROCOLLAGEN-LYSINE,2-OXOGLUTARATE 5-DIOXYGENASE"/>
    <property type="match status" value="1"/>
</dbReference>